<dbReference type="HAMAP" id="MF_01345_A">
    <property type="entry name" value="Ribosomal_uS17_A"/>
    <property type="match status" value="1"/>
</dbReference>
<proteinExistence type="inferred from homology"/>
<dbReference type="Proteomes" id="UP000033058">
    <property type="component" value="Chromosome"/>
</dbReference>
<dbReference type="FunFam" id="2.40.50.1000:FF:000005">
    <property type="entry name" value="30S ribosomal protein S17"/>
    <property type="match status" value="1"/>
</dbReference>
<accession>A0A0E3PZQ5</accession>
<dbReference type="GO" id="GO:0022627">
    <property type="term" value="C:cytosolic small ribosomal subunit"/>
    <property type="evidence" value="ECO:0007669"/>
    <property type="project" value="UniProtKB-UniRule"/>
</dbReference>
<dbReference type="NCBIfam" id="NF006345">
    <property type="entry name" value="PRK08572.1"/>
    <property type="match status" value="1"/>
</dbReference>
<comment type="subunit">
    <text evidence="2 7">Part of the 30S ribosomal subunit.</text>
</comment>
<dbReference type="Pfam" id="PF00366">
    <property type="entry name" value="Ribosomal_S17"/>
    <property type="match status" value="1"/>
</dbReference>
<dbReference type="InterPro" id="IPR028333">
    <property type="entry name" value="Ribosomal_uS17_arc/euk"/>
</dbReference>
<keyword evidence="3 7" id="KW-0699">rRNA-binding</keyword>
<evidence type="ECO:0000256" key="5">
    <source>
        <dbReference type="ARBA" id="ARBA00022980"/>
    </source>
</evidence>
<dbReference type="GO" id="GO:0006412">
    <property type="term" value="P:translation"/>
    <property type="evidence" value="ECO:0007669"/>
    <property type="project" value="UniProtKB-UniRule"/>
</dbReference>
<dbReference type="EMBL" id="CP009509">
    <property type="protein sequence ID" value="AKB41500.1"/>
    <property type="molecule type" value="Genomic_DNA"/>
</dbReference>
<keyword evidence="6 7" id="KW-0687">Ribonucleoprotein</keyword>
<evidence type="ECO:0000313" key="10">
    <source>
        <dbReference type="Proteomes" id="UP000033058"/>
    </source>
</evidence>
<dbReference type="NCBIfam" id="TIGR03630">
    <property type="entry name" value="uS17_arch"/>
    <property type="match status" value="1"/>
</dbReference>
<comment type="similarity">
    <text evidence="1 7 8">Belongs to the universal ribosomal protein uS17 family.</text>
</comment>
<evidence type="ECO:0000256" key="2">
    <source>
        <dbReference type="ARBA" id="ARBA00011458"/>
    </source>
</evidence>
<dbReference type="SMR" id="A0A0E3PZQ5"/>
<evidence type="ECO:0000256" key="6">
    <source>
        <dbReference type="ARBA" id="ARBA00023274"/>
    </source>
</evidence>
<evidence type="ECO:0000256" key="4">
    <source>
        <dbReference type="ARBA" id="ARBA00022884"/>
    </source>
</evidence>
<keyword evidence="4 7" id="KW-0694">RNA-binding</keyword>
<dbReference type="InterPro" id="IPR019979">
    <property type="entry name" value="Ribosomal_uS17_CS"/>
</dbReference>
<keyword evidence="5 7" id="KW-0689">Ribosomal protein</keyword>
<dbReference type="PANTHER" id="PTHR10744:SF9">
    <property type="entry name" value="40S RIBOSOMAL PROTEIN S11-RELATED"/>
    <property type="match status" value="1"/>
</dbReference>
<evidence type="ECO:0000256" key="7">
    <source>
        <dbReference type="HAMAP-Rule" id="MF_01345"/>
    </source>
</evidence>
<dbReference type="SUPFAM" id="SSF50249">
    <property type="entry name" value="Nucleic acid-binding proteins"/>
    <property type="match status" value="1"/>
</dbReference>
<dbReference type="PROSITE" id="PS00056">
    <property type="entry name" value="RIBOSOMAL_S17"/>
    <property type="match status" value="1"/>
</dbReference>
<sequence length="109" mass="12176">MARDIGLNIPAPSEECDDAYCPFHGTLPVRGQILVGTVVSSKMDNTVVIERQYMKMVSKYQRYEKRRSKIHAHNPACISAKVGDIVTIVECRPISKTKSFVVVKAEVPK</sequence>
<dbReference type="CDD" id="cd00364">
    <property type="entry name" value="Ribosomal_uS17"/>
    <property type="match status" value="1"/>
</dbReference>
<reference evidence="9 10" key="1">
    <citation type="submission" date="2014-07" db="EMBL/GenBank/DDBJ databases">
        <title>Methanogenic archaea and the global carbon cycle.</title>
        <authorList>
            <person name="Henriksen J.R."/>
            <person name="Luke J."/>
            <person name="Reinhart S."/>
            <person name="Benedict M.N."/>
            <person name="Youngblut N.D."/>
            <person name="Metcalf M.E."/>
            <person name="Whitaker R.J."/>
            <person name="Metcalf W.W."/>
        </authorList>
    </citation>
    <scope>NUCLEOTIDE SEQUENCE [LARGE SCALE GENOMIC DNA]</scope>
    <source>
        <strain evidence="9 10">WWM610</strain>
    </source>
</reference>
<dbReference type="PRINTS" id="PR00973">
    <property type="entry name" value="RIBOSOMALS17"/>
</dbReference>
<name>A0A0E3PZQ5_METMZ</name>
<organism evidence="9 10">
    <name type="scientific">Methanosarcina mazei WWM610</name>
    <dbReference type="NCBI Taxonomy" id="1434117"/>
    <lineage>
        <taxon>Archaea</taxon>
        <taxon>Methanobacteriati</taxon>
        <taxon>Methanobacteriota</taxon>
        <taxon>Stenosarchaea group</taxon>
        <taxon>Methanomicrobia</taxon>
        <taxon>Methanosarcinales</taxon>
        <taxon>Methanosarcinaceae</taxon>
        <taxon>Methanosarcina</taxon>
    </lineage>
</organism>
<gene>
    <name evidence="7" type="primary">rps17</name>
    <name evidence="9" type="ORF">MSMAW_2509</name>
</gene>
<evidence type="ECO:0000313" key="9">
    <source>
        <dbReference type="EMBL" id="AKB41500.1"/>
    </source>
</evidence>
<dbReference type="HOGENOM" id="CLU_073626_0_3_2"/>
<dbReference type="InterPro" id="IPR000266">
    <property type="entry name" value="Ribosomal_uS17"/>
</dbReference>
<evidence type="ECO:0000256" key="1">
    <source>
        <dbReference type="ARBA" id="ARBA00010254"/>
    </source>
</evidence>
<dbReference type="GO" id="GO:0003735">
    <property type="term" value="F:structural constituent of ribosome"/>
    <property type="evidence" value="ECO:0007669"/>
    <property type="project" value="UniProtKB-UniRule"/>
</dbReference>
<dbReference type="InterPro" id="IPR012340">
    <property type="entry name" value="NA-bd_OB-fold"/>
</dbReference>
<protein>
    <recommendedName>
        <fullName evidence="7">Small ribosomal subunit protein uS17</fullName>
    </recommendedName>
</protein>
<dbReference type="InterPro" id="IPR019978">
    <property type="entry name" value="Ribosomal_uS17_archaeal"/>
</dbReference>
<dbReference type="AlphaFoldDB" id="A0A0E3PZQ5"/>
<dbReference type="RefSeq" id="WP_011034064.1">
    <property type="nucleotide sequence ID" value="NZ_CP009509.1"/>
</dbReference>
<dbReference type="PATRIC" id="fig|1434117.4.peg.3190"/>
<dbReference type="GeneID" id="24852267"/>
<evidence type="ECO:0000256" key="8">
    <source>
        <dbReference type="RuleBase" id="RU003872"/>
    </source>
</evidence>
<evidence type="ECO:0000256" key="3">
    <source>
        <dbReference type="ARBA" id="ARBA00022730"/>
    </source>
</evidence>
<dbReference type="Gene3D" id="2.40.50.1000">
    <property type="match status" value="1"/>
</dbReference>
<dbReference type="GO" id="GO:0019843">
    <property type="term" value="F:rRNA binding"/>
    <property type="evidence" value="ECO:0007669"/>
    <property type="project" value="UniProtKB-UniRule"/>
</dbReference>
<dbReference type="PANTHER" id="PTHR10744">
    <property type="entry name" value="40S RIBOSOMAL PROTEIN S11 FAMILY MEMBER"/>
    <property type="match status" value="1"/>
</dbReference>
<comment type="function">
    <text evidence="7">One of the primary rRNA binding proteins, it binds specifically to the 5'-end of 16S ribosomal RNA.</text>
</comment>